<protein>
    <submittedName>
        <fullName evidence="2">Uncharacterized protein</fullName>
    </submittedName>
</protein>
<evidence type="ECO:0000313" key="2">
    <source>
        <dbReference type="EMBL" id="KAK5979295.1"/>
    </source>
</evidence>
<accession>A0AAN8FMY6</accession>
<comment type="caution">
    <text evidence="2">The sequence shown here is derived from an EMBL/GenBank/DDBJ whole genome shotgun (WGS) entry which is preliminary data.</text>
</comment>
<evidence type="ECO:0000313" key="3">
    <source>
        <dbReference type="Proteomes" id="UP001331761"/>
    </source>
</evidence>
<evidence type="ECO:0000256" key="1">
    <source>
        <dbReference type="SAM" id="SignalP"/>
    </source>
</evidence>
<organism evidence="2 3">
    <name type="scientific">Trichostrongylus colubriformis</name>
    <name type="common">Black scour worm</name>
    <dbReference type="NCBI Taxonomy" id="6319"/>
    <lineage>
        <taxon>Eukaryota</taxon>
        <taxon>Metazoa</taxon>
        <taxon>Ecdysozoa</taxon>
        <taxon>Nematoda</taxon>
        <taxon>Chromadorea</taxon>
        <taxon>Rhabditida</taxon>
        <taxon>Rhabditina</taxon>
        <taxon>Rhabditomorpha</taxon>
        <taxon>Strongyloidea</taxon>
        <taxon>Trichostrongylidae</taxon>
        <taxon>Trichostrongylus</taxon>
    </lineage>
</organism>
<feature type="signal peptide" evidence="1">
    <location>
        <begin position="1"/>
        <end position="17"/>
    </location>
</feature>
<reference evidence="2 3" key="1">
    <citation type="submission" date="2019-10" db="EMBL/GenBank/DDBJ databases">
        <title>Assembly and Annotation for the nematode Trichostrongylus colubriformis.</title>
        <authorList>
            <person name="Martin J."/>
        </authorList>
    </citation>
    <scope>NUCLEOTIDE SEQUENCE [LARGE SCALE GENOMIC DNA]</scope>
    <source>
        <strain evidence="2">G859</strain>
        <tissue evidence="2">Whole worm</tissue>
    </source>
</reference>
<proteinExistence type="predicted"/>
<gene>
    <name evidence="2" type="ORF">GCK32_006056</name>
</gene>
<sequence>MLLIVVVLAVFLADTYAQDTIPQIGTNTTEELMPKLNSTFVKLNKNWSFKLIWDENIAREALQEAIQEDSMEADFVIYRKKMFSKSLRNVTTMEEKVERALRKPLKRAQRYTCILFWSRYYYGCNGVFYEKDGRDVLSVACLYRKKLNIGKESPKLAERRTQFQMNE</sequence>
<name>A0AAN8FMY6_TRICO</name>
<feature type="chain" id="PRO_5043012190" evidence="1">
    <location>
        <begin position="18"/>
        <end position="167"/>
    </location>
</feature>
<dbReference type="Proteomes" id="UP001331761">
    <property type="component" value="Unassembled WGS sequence"/>
</dbReference>
<keyword evidence="1" id="KW-0732">Signal</keyword>
<dbReference type="AlphaFoldDB" id="A0AAN8FMY6"/>
<dbReference type="EMBL" id="WIXE01008484">
    <property type="protein sequence ID" value="KAK5979295.1"/>
    <property type="molecule type" value="Genomic_DNA"/>
</dbReference>
<keyword evidence="3" id="KW-1185">Reference proteome</keyword>